<accession>A0AA38SBJ1</accession>
<sequence length="261" mass="26807">MYISSTLLIIFFVCVLVRQPSGHSVSHPETYSSVFGPAQPHGTDSALCTMHVGTGHRTTGQSAGRVVRVTVGQAAGVALLVLVLVLVLRGGSVTTLVTTTGFELVLLVVEVVELVVLLVVRGGGGGGLQVGRLRLDVEVDDDVVVVEEVVDVGVTGHGRARVRNCTAQPLYGQSPPHGAMSVAVGTAAGQPQAFWIVEMKVQSALAQAVLHPGASCVLVTVGHAASAASEAVTSSAASVDPASRRSARARDMASAKNFMAL</sequence>
<reference evidence="3" key="1">
    <citation type="submission" date="2022-07" db="EMBL/GenBank/DDBJ databases">
        <title>Fungi with potential for degradation of polypropylene.</title>
        <authorList>
            <person name="Gostincar C."/>
        </authorList>
    </citation>
    <scope>NUCLEOTIDE SEQUENCE</scope>
    <source>
        <strain evidence="3">EXF-13308</strain>
    </source>
</reference>
<feature type="signal peptide" evidence="2">
    <location>
        <begin position="1"/>
        <end position="22"/>
    </location>
</feature>
<comment type="caution">
    <text evidence="3">The sequence shown here is derived from an EMBL/GenBank/DDBJ whole genome shotgun (WGS) entry which is preliminary data.</text>
</comment>
<keyword evidence="1" id="KW-1133">Transmembrane helix</keyword>
<feature type="chain" id="PRO_5041358878" description="Secreted protein" evidence="2">
    <location>
        <begin position="23"/>
        <end position="261"/>
    </location>
</feature>
<evidence type="ECO:0000256" key="2">
    <source>
        <dbReference type="SAM" id="SignalP"/>
    </source>
</evidence>
<protein>
    <recommendedName>
        <fullName evidence="5">Secreted protein</fullName>
    </recommendedName>
</protein>
<dbReference type="AlphaFoldDB" id="A0AA38SBJ1"/>
<evidence type="ECO:0008006" key="5">
    <source>
        <dbReference type="Google" id="ProtNLM"/>
    </source>
</evidence>
<keyword evidence="1" id="KW-0812">Transmembrane</keyword>
<gene>
    <name evidence="3" type="ORF">NKR23_g1557</name>
</gene>
<feature type="transmembrane region" description="Helical" evidence="1">
    <location>
        <begin position="100"/>
        <end position="120"/>
    </location>
</feature>
<evidence type="ECO:0000313" key="3">
    <source>
        <dbReference type="EMBL" id="KAJ9155367.1"/>
    </source>
</evidence>
<dbReference type="EMBL" id="JANBVO010000003">
    <property type="protein sequence ID" value="KAJ9155367.1"/>
    <property type="molecule type" value="Genomic_DNA"/>
</dbReference>
<feature type="transmembrane region" description="Helical" evidence="1">
    <location>
        <begin position="66"/>
        <end position="88"/>
    </location>
</feature>
<keyword evidence="1" id="KW-0472">Membrane</keyword>
<name>A0AA38SBJ1_9PEZI</name>
<evidence type="ECO:0000256" key="1">
    <source>
        <dbReference type="SAM" id="Phobius"/>
    </source>
</evidence>
<dbReference type="Proteomes" id="UP001174694">
    <property type="component" value="Unassembled WGS sequence"/>
</dbReference>
<evidence type="ECO:0000313" key="4">
    <source>
        <dbReference type="Proteomes" id="UP001174694"/>
    </source>
</evidence>
<organism evidence="3 4">
    <name type="scientific">Pleurostoma richardsiae</name>
    <dbReference type="NCBI Taxonomy" id="41990"/>
    <lineage>
        <taxon>Eukaryota</taxon>
        <taxon>Fungi</taxon>
        <taxon>Dikarya</taxon>
        <taxon>Ascomycota</taxon>
        <taxon>Pezizomycotina</taxon>
        <taxon>Sordariomycetes</taxon>
        <taxon>Sordariomycetidae</taxon>
        <taxon>Calosphaeriales</taxon>
        <taxon>Pleurostomataceae</taxon>
        <taxon>Pleurostoma</taxon>
    </lineage>
</organism>
<proteinExistence type="predicted"/>
<keyword evidence="4" id="KW-1185">Reference proteome</keyword>
<keyword evidence="2" id="KW-0732">Signal</keyword>